<reference evidence="3 4" key="1">
    <citation type="submission" date="2012-05" db="EMBL/GenBank/DDBJ databases">
        <authorList>
            <person name="Weinstock G."/>
            <person name="Sodergren E."/>
            <person name="Lobos E.A."/>
            <person name="Fulton L."/>
            <person name="Fulton R."/>
            <person name="Courtney L."/>
            <person name="Fronick C."/>
            <person name="O'Laughlin M."/>
            <person name="Godfrey J."/>
            <person name="Wilson R.M."/>
            <person name="Miner T."/>
            <person name="Farmer C."/>
            <person name="Delehaunty K."/>
            <person name="Cordes M."/>
            <person name="Minx P."/>
            <person name="Tomlinson C."/>
            <person name="Chen J."/>
            <person name="Wollam A."/>
            <person name="Pepin K.H."/>
            <person name="Bhonagiri V."/>
            <person name="Zhang X."/>
            <person name="Suruliraj S."/>
            <person name="Warren W."/>
            <person name="Mitreva M."/>
            <person name="Mardis E.R."/>
            <person name="Wilson R.K."/>
        </authorList>
    </citation>
    <scope>NUCLEOTIDE SEQUENCE [LARGE SCALE GENOMIC DNA]</scope>
    <source>
        <strain evidence="3 4">DSM 1785</strain>
    </source>
</reference>
<proteinExistence type="predicted"/>
<dbReference type="AlphaFoldDB" id="L1QJD8"/>
<dbReference type="eggNOG" id="ENOG50327DH">
    <property type="taxonomic scope" value="Bacteria"/>
</dbReference>
<dbReference type="InterPro" id="IPR024301">
    <property type="entry name" value="Amidase_6"/>
</dbReference>
<keyword evidence="4" id="KW-1185">Reference proteome</keyword>
<feature type="transmembrane region" description="Helical" evidence="1">
    <location>
        <begin position="12"/>
        <end position="36"/>
    </location>
</feature>
<feature type="domain" description="Putative amidase" evidence="2">
    <location>
        <begin position="225"/>
        <end position="304"/>
    </location>
</feature>
<dbReference type="OrthoDB" id="2194542at2"/>
<accession>L1QJD8</accession>
<dbReference type="PANTHER" id="PTHR40032:SF1">
    <property type="entry name" value="EXPORTED PROTEIN"/>
    <property type="match status" value="1"/>
</dbReference>
<dbReference type="STRING" id="545697.HMPREF0216_00972"/>
<evidence type="ECO:0000313" key="3">
    <source>
        <dbReference type="EMBL" id="EKY28129.1"/>
    </source>
</evidence>
<dbReference type="PATRIC" id="fig|545697.3.peg.957"/>
<sequence>MFSKDKNIKVRYTFKHFFLVFIYDILIISLFIYFFYTLGTVKGHSYIDYTENNFFLTNNDSIYTFVDYTENSLPKNSNLQSYEESINKFLSEAFTKRNNSFLSGDVSSLYNYYRASSSNGRYSLIYEFKRIAYLRDWAIERGILFTSINSFIIINSITQKDNKFIIDVDEQCTFTYVHNKGKLKNEFSLTIPHILTLYSYSENFDDLYLIDKDYYCDVFDDGIDNYTFTLTETVLPYTKTLNSNFSTPTNLKVDDILRFEKSLFTDHKAVISGFDSNGYPLINCNSLNAVNMPFDFGWNEKNIKSSY</sequence>
<dbReference type="HOGENOM" id="CLU_905208_0_0_9"/>
<keyword evidence="1" id="KW-1133">Transmembrane helix</keyword>
<name>L1QJD8_9CLOT</name>
<evidence type="ECO:0000313" key="4">
    <source>
        <dbReference type="Proteomes" id="UP000010420"/>
    </source>
</evidence>
<evidence type="ECO:0000256" key="1">
    <source>
        <dbReference type="SAM" id="Phobius"/>
    </source>
</evidence>
<dbReference type="RefSeq" id="WP_005211630.1">
    <property type="nucleotide sequence ID" value="NZ_KB291618.1"/>
</dbReference>
<gene>
    <name evidence="3" type="ORF">HMPREF0216_00972</name>
</gene>
<keyword evidence="1" id="KW-0812">Transmembrane</keyword>
<comment type="caution">
    <text evidence="3">The sequence shown here is derived from an EMBL/GenBank/DDBJ whole genome shotgun (WGS) entry which is preliminary data.</text>
</comment>
<dbReference type="PANTHER" id="PTHR40032">
    <property type="entry name" value="EXPORTED PROTEIN-RELATED"/>
    <property type="match status" value="1"/>
</dbReference>
<evidence type="ECO:0000259" key="2">
    <source>
        <dbReference type="Pfam" id="PF12671"/>
    </source>
</evidence>
<organism evidence="3 4">
    <name type="scientific">Clostridium celatum DSM 1785</name>
    <dbReference type="NCBI Taxonomy" id="545697"/>
    <lineage>
        <taxon>Bacteria</taxon>
        <taxon>Bacillati</taxon>
        <taxon>Bacillota</taxon>
        <taxon>Clostridia</taxon>
        <taxon>Eubacteriales</taxon>
        <taxon>Clostridiaceae</taxon>
        <taxon>Clostridium</taxon>
    </lineage>
</organism>
<dbReference type="EMBL" id="AMEZ01000026">
    <property type="protein sequence ID" value="EKY28129.1"/>
    <property type="molecule type" value="Genomic_DNA"/>
</dbReference>
<dbReference type="Pfam" id="PF12671">
    <property type="entry name" value="Amidase_6"/>
    <property type="match status" value="1"/>
</dbReference>
<dbReference type="Proteomes" id="UP000010420">
    <property type="component" value="Unassembled WGS sequence"/>
</dbReference>
<keyword evidence="1" id="KW-0472">Membrane</keyword>
<protein>
    <recommendedName>
        <fullName evidence="2">Putative amidase domain-containing protein</fullName>
    </recommendedName>
</protein>